<name>A0A1G8CF23_PSEOR</name>
<evidence type="ECO:0000313" key="1">
    <source>
        <dbReference type="EMBL" id="SDH43510.1"/>
    </source>
</evidence>
<dbReference type="AlphaFoldDB" id="A0A1G8CF23"/>
<dbReference type="EMBL" id="FNBE01000022">
    <property type="protein sequence ID" value="SDH43510.1"/>
    <property type="molecule type" value="Genomic_DNA"/>
</dbReference>
<dbReference type="STRING" id="366584.SAMN05216377_12267"/>
<accession>A0A1G8CF23</accession>
<dbReference type="Proteomes" id="UP000198967">
    <property type="component" value="Unassembled WGS sequence"/>
</dbReference>
<protein>
    <submittedName>
        <fullName evidence="1">Uncharacterized protein</fullName>
    </submittedName>
</protein>
<dbReference type="RefSeq" id="WP_093089497.1">
    <property type="nucleotide sequence ID" value="NZ_FNBE01000022.1"/>
</dbReference>
<organism evidence="1 2">
    <name type="scientific">Pseudonocardia oroxyli</name>
    <dbReference type="NCBI Taxonomy" id="366584"/>
    <lineage>
        <taxon>Bacteria</taxon>
        <taxon>Bacillati</taxon>
        <taxon>Actinomycetota</taxon>
        <taxon>Actinomycetes</taxon>
        <taxon>Pseudonocardiales</taxon>
        <taxon>Pseudonocardiaceae</taxon>
        <taxon>Pseudonocardia</taxon>
    </lineage>
</organism>
<evidence type="ECO:0000313" key="2">
    <source>
        <dbReference type="Proteomes" id="UP000198967"/>
    </source>
</evidence>
<keyword evidence="2" id="KW-1185">Reference proteome</keyword>
<gene>
    <name evidence="1" type="ORF">SAMN05216377_12267</name>
</gene>
<reference evidence="1 2" key="1">
    <citation type="submission" date="2016-10" db="EMBL/GenBank/DDBJ databases">
        <authorList>
            <person name="de Groot N.N."/>
        </authorList>
    </citation>
    <scope>NUCLEOTIDE SEQUENCE [LARGE SCALE GENOMIC DNA]</scope>
    <source>
        <strain evidence="1 2">CGMCC 4.3143</strain>
    </source>
</reference>
<sequence length="173" mass="18149">MQHAPSLTAPPTRLAVAGVSGGVGTTAVAVSVTGIDARVFTGRAADVLVCRTTTESLLRASRAAAFLGQRLGAVAVNSLDGHRPSRPIAARIRLLEGSATTVVVPFVPALLAATDPHALLRSALQTPESDLSRPLRQFLSAIRKLTDATRQRPIEARAPRTVIATPRPRGLTR</sequence>
<proteinExistence type="predicted"/>